<proteinExistence type="inferred from homology"/>
<dbReference type="Pfam" id="PF00653">
    <property type="entry name" value="BIR"/>
    <property type="match status" value="2"/>
</dbReference>
<sequence length="377" mass="43008">MQAADAHKHLLASSTRFFADVLASFLSNNWEMGDSNRQENVSSEGSSPPEETRDRQVYLSHSDMRSEEKRFRTFRHWAERSPVSPSDLSAAGFFFIGPGDHVQCFCCGGVLYDWIAEDDPMVEHENFFPTCLFIQGRDVGNQPLPQAGEIPDSVDGQFLSMLQSLNMEEAAVDSQPEYPDLAMERDRLRTYDSWPSDAQVSPEELAGAGFFYTGDRDYVLCFYCDGALRNWERGDDPWMEHARWFPRCEFLLQSRGRDFINSIQDSYFSTLEGNLYPPRPRPDPVSPQEPIQREIIPCSREVETEQPNQPVDSTLSTEEKLRQLQEERMCKVCMDKDVSIVLVPCGHLVVCSECAPNLRRCPICRGAIRDNIKAFLS</sequence>
<evidence type="ECO:0000259" key="17">
    <source>
        <dbReference type="PROSITE" id="PS50089"/>
    </source>
</evidence>
<dbReference type="GO" id="GO:0005737">
    <property type="term" value="C:cytoplasm"/>
    <property type="evidence" value="ECO:0000318"/>
    <property type="project" value="GO_Central"/>
</dbReference>
<dbReference type="FunFam" id="3.30.40.10:FF:000184">
    <property type="entry name" value="Baculoviral IAP repeat containing 2"/>
    <property type="match status" value="1"/>
</dbReference>
<evidence type="ECO:0000256" key="11">
    <source>
        <dbReference type="ARBA" id="ARBA00022771"/>
    </source>
</evidence>
<dbReference type="CDD" id="cd16713">
    <property type="entry name" value="RING-HC_BIRC2_3_7"/>
    <property type="match status" value="1"/>
</dbReference>
<dbReference type="AlphaFoldDB" id="A0A803SWD0"/>
<dbReference type="GO" id="GO:0016567">
    <property type="term" value="P:protein ubiquitination"/>
    <property type="evidence" value="ECO:0007669"/>
    <property type="project" value="Ensembl"/>
</dbReference>
<evidence type="ECO:0000313" key="18">
    <source>
        <dbReference type="Ensembl" id="ENSACAP00000027270.1"/>
    </source>
</evidence>
<dbReference type="PROSITE" id="PS01282">
    <property type="entry name" value="BIR_REPEAT_1"/>
    <property type="match status" value="2"/>
</dbReference>
<evidence type="ECO:0000256" key="8">
    <source>
        <dbReference type="ARBA" id="ARBA00022703"/>
    </source>
</evidence>
<gene>
    <name evidence="18" type="primary">BIRC7</name>
</gene>
<evidence type="ECO:0000256" key="12">
    <source>
        <dbReference type="ARBA" id="ARBA00022786"/>
    </source>
</evidence>
<dbReference type="SUPFAM" id="SSF57924">
    <property type="entry name" value="Inhibitor of apoptosis (IAP) repeat"/>
    <property type="match status" value="2"/>
</dbReference>
<feature type="compositionally biased region" description="Basic and acidic residues" evidence="16">
    <location>
        <begin position="50"/>
        <end position="64"/>
    </location>
</feature>
<dbReference type="Pfam" id="PF13920">
    <property type="entry name" value="zf-C3HC4_3"/>
    <property type="match status" value="1"/>
</dbReference>
<reference evidence="18 19" key="1">
    <citation type="submission" date="2009-12" db="EMBL/GenBank/DDBJ databases">
        <title>The Genome Sequence of Anolis carolinensis (Green Anole Lizard).</title>
        <authorList>
            <consortium name="The Genome Sequencing Platform"/>
            <person name="Di Palma F."/>
            <person name="Alfoldi J."/>
            <person name="Heiman D."/>
            <person name="Young S."/>
            <person name="Grabherr M."/>
            <person name="Johnson J."/>
            <person name="Lander E.S."/>
            <person name="Lindblad-Toh K."/>
        </authorList>
    </citation>
    <scope>NUCLEOTIDE SEQUENCE [LARGE SCALE GENOMIC DNA]</scope>
    <source>
        <strain evidence="18 19">JBL SC #1</strain>
    </source>
</reference>
<accession>A0A803SWD0</accession>
<evidence type="ECO:0000313" key="19">
    <source>
        <dbReference type="Proteomes" id="UP000001646"/>
    </source>
</evidence>
<evidence type="ECO:0000256" key="4">
    <source>
        <dbReference type="ARBA" id="ARBA00012483"/>
    </source>
</evidence>
<evidence type="ECO:0000256" key="1">
    <source>
        <dbReference type="ARBA" id="ARBA00000900"/>
    </source>
</evidence>
<dbReference type="Gene3D" id="3.30.40.10">
    <property type="entry name" value="Zinc/RING finger domain, C3HC4 (zinc finger)"/>
    <property type="match status" value="1"/>
</dbReference>
<evidence type="ECO:0000256" key="7">
    <source>
        <dbReference type="ARBA" id="ARBA00022690"/>
    </source>
</evidence>
<keyword evidence="10" id="KW-0479">Metal-binding</keyword>
<dbReference type="GO" id="GO:0070247">
    <property type="term" value="P:regulation of natural killer cell apoptotic process"/>
    <property type="evidence" value="ECO:0007669"/>
    <property type="project" value="Ensembl"/>
</dbReference>
<dbReference type="PROSITE" id="PS50143">
    <property type="entry name" value="BIR_REPEAT_2"/>
    <property type="match status" value="2"/>
</dbReference>
<dbReference type="Proteomes" id="UP000001646">
    <property type="component" value="Chromosome 4"/>
</dbReference>
<evidence type="ECO:0000256" key="15">
    <source>
        <dbReference type="PROSITE-ProRule" id="PRU00175"/>
    </source>
</evidence>
<dbReference type="PROSITE" id="PS50089">
    <property type="entry name" value="ZF_RING_2"/>
    <property type="match status" value="1"/>
</dbReference>
<dbReference type="GO" id="GO:0061630">
    <property type="term" value="F:ubiquitin protein ligase activity"/>
    <property type="evidence" value="ECO:0000318"/>
    <property type="project" value="GO_Central"/>
</dbReference>
<comment type="catalytic activity">
    <reaction evidence="1">
        <text>S-ubiquitinyl-[E2 ubiquitin-conjugating enzyme]-L-cysteine + [acceptor protein]-L-lysine = [E2 ubiquitin-conjugating enzyme]-L-cysteine + N(6)-ubiquitinyl-[acceptor protein]-L-lysine.</text>
        <dbReference type="EC" id="2.3.2.27"/>
    </reaction>
</comment>
<dbReference type="GO" id="GO:0031398">
    <property type="term" value="P:positive regulation of protein ubiquitination"/>
    <property type="evidence" value="ECO:0000318"/>
    <property type="project" value="GO_Central"/>
</dbReference>
<dbReference type="OrthoDB" id="774873at2759"/>
<evidence type="ECO:0000256" key="14">
    <source>
        <dbReference type="ARBA" id="ARBA00022843"/>
    </source>
</evidence>
<dbReference type="GO" id="GO:0043027">
    <property type="term" value="F:cysteine-type endopeptidase inhibitor activity involved in apoptotic process"/>
    <property type="evidence" value="ECO:0000318"/>
    <property type="project" value="GO_Central"/>
</dbReference>
<dbReference type="GO" id="GO:0004869">
    <property type="term" value="F:cysteine-type endopeptidase inhibitor activity"/>
    <property type="evidence" value="ECO:0007669"/>
    <property type="project" value="UniProtKB-KW"/>
</dbReference>
<dbReference type="GO" id="GO:0006915">
    <property type="term" value="P:apoptotic process"/>
    <property type="evidence" value="ECO:0007669"/>
    <property type="project" value="UniProtKB-KW"/>
</dbReference>
<comment type="subcellular location">
    <subcellularLocation>
        <location evidence="2">Cytoplasm</location>
    </subcellularLocation>
</comment>
<dbReference type="PANTHER" id="PTHR10044">
    <property type="entry name" value="INHIBITOR OF APOPTOSIS"/>
    <property type="match status" value="1"/>
</dbReference>
<dbReference type="FunFam" id="1.10.533.10:FF:000075">
    <property type="entry name" value="Baculoviral IAP repeat containing 7"/>
    <property type="match status" value="1"/>
</dbReference>
<dbReference type="CDD" id="cd00022">
    <property type="entry name" value="BIR"/>
    <property type="match status" value="2"/>
</dbReference>
<keyword evidence="12" id="KW-0833">Ubl conjugation pathway</keyword>
<reference evidence="18" key="2">
    <citation type="submission" date="2025-08" db="UniProtKB">
        <authorList>
            <consortium name="Ensembl"/>
        </authorList>
    </citation>
    <scope>IDENTIFICATION</scope>
</reference>
<dbReference type="GO" id="GO:0005634">
    <property type="term" value="C:nucleus"/>
    <property type="evidence" value="ECO:0000318"/>
    <property type="project" value="GO_Central"/>
</dbReference>
<dbReference type="GO" id="GO:0046330">
    <property type="term" value="P:positive regulation of JNK cascade"/>
    <property type="evidence" value="ECO:0007669"/>
    <property type="project" value="Ensembl"/>
</dbReference>
<dbReference type="InterPro" id="IPR001841">
    <property type="entry name" value="Znf_RING"/>
</dbReference>
<evidence type="ECO:0000256" key="13">
    <source>
        <dbReference type="ARBA" id="ARBA00022833"/>
    </source>
</evidence>
<dbReference type="CTD" id="79444"/>
<organism evidence="18 19">
    <name type="scientific">Anolis carolinensis</name>
    <name type="common">Green anole</name>
    <name type="synonym">American chameleon</name>
    <dbReference type="NCBI Taxonomy" id="28377"/>
    <lineage>
        <taxon>Eukaryota</taxon>
        <taxon>Metazoa</taxon>
        <taxon>Chordata</taxon>
        <taxon>Craniata</taxon>
        <taxon>Vertebrata</taxon>
        <taxon>Euteleostomi</taxon>
        <taxon>Lepidosauria</taxon>
        <taxon>Squamata</taxon>
        <taxon>Bifurcata</taxon>
        <taxon>Unidentata</taxon>
        <taxon>Episquamata</taxon>
        <taxon>Toxicofera</taxon>
        <taxon>Iguania</taxon>
        <taxon>Dactyloidae</taxon>
        <taxon>Anolis</taxon>
    </lineage>
</organism>
<dbReference type="InterPro" id="IPR050784">
    <property type="entry name" value="IAP"/>
</dbReference>
<evidence type="ECO:0000256" key="5">
    <source>
        <dbReference type="ARBA" id="ARBA00022490"/>
    </source>
</evidence>
<dbReference type="GO" id="GO:0051726">
    <property type="term" value="P:regulation of cell cycle"/>
    <property type="evidence" value="ECO:0000318"/>
    <property type="project" value="GO_Central"/>
</dbReference>
<dbReference type="KEGG" id="acs:100560580"/>
<reference evidence="18" key="3">
    <citation type="submission" date="2025-09" db="UniProtKB">
        <authorList>
            <consortium name="Ensembl"/>
        </authorList>
    </citation>
    <scope>IDENTIFICATION</scope>
</reference>
<protein>
    <recommendedName>
        <fullName evidence="4">RING-type E3 ubiquitin transferase</fullName>
        <ecNumber evidence="4">2.3.2.27</ecNumber>
    </recommendedName>
</protein>
<dbReference type="RefSeq" id="XP_003220754.1">
    <property type="nucleotide sequence ID" value="XM_003220706.4"/>
</dbReference>
<dbReference type="GO" id="GO:0005654">
    <property type="term" value="C:nucleoplasm"/>
    <property type="evidence" value="ECO:0007669"/>
    <property type="project" value="Ensembl"/>
</dbReference>
<keyword evidence="13" id="KW-0862">Zinc</keyword>
<dbReference type="Ensembl" id="ENSACAT00000058214.1">
    <property type="protein sequence ID" value="ENSACAP00000027270.1"/>
    <property type="gene ID" value="ENSACAG00000043634.1"/>
</dbReference>
<evidence type="ECO:0000256" key="9">
    <source>
        <dbReference type="ARBA" id="ARBA00022704"/>
    </source>
</evidence>
<dbReference type="InterPro" id="IPR013083">
    <property type="entry name" value="Znf_RING/FYVE/PHD"/>
</dbReference>
<evidence type="ECO:0000256" key="16">
    <source>
        <dbReference type="SAM" id="MobiDB-lite"/>
    </source>
</evidence>
<dbReference type="GO" id="GO:0005794">
    <property type="term" value="C:Golgi apparatus"/>
    <property type="evidence" value="ECO:0007669"/>
    <property type="project" value="Ensembl"/>
</dbReference>
<name>A0A803SWD0_ANOCA</name>
<feature type="region of interest" description="Disordered" evidence="16">
    <location>
        <begin position="34"/>
        <end position="64"/>
    </location>
</feature>
<dbReference type="GO" id="GO:0002088">
    <property type="term" value="P:lens development in camera-type eye"/>
    <property type="evidence" value="ECO:0007669"/>
    <property type="project" value="Ensembl"/>
</dbReference>
<dbReference type="GO" id="GO:0005829">
    <property type="term" value="C:cytosol"/>
    <property type="evidence" value="ECO:0007669"/>
    <property type="project" value="Ensembl"/>
</dbReference>
<keyword evidence="14" id="KW-0832">Ubl conjugation</keyword>
<dbReference type="GeneTree" id="ENSGT00940000160406"/>
<evidence type="ECO:0000256" key="2">
    <source>
        <dbReference type="ARBA" id="ARBA00004496"/>
    </source>
</evidence>
<dbReference type="FunFam" id="1.10.1170.10:FF:000002">
    <property type="entry name" value="Baculoviral IAP repeat containing 7"/>
    <property type="match status" value="1"/>
</dbReference>
<keyword evidence="6" id="KW-0808">Transferase</keyword>
<dbReference type="PANTHER" id="PTHR10044:SF163">
    <property type="entry name" value="BACULOVIRAL IAP REPEAT-CONTAINING PROTEIN 7"/>
    <property type="match status" value="1"/>
</dbReference>
<dbReference type="FunFam" id="1.10.1170.10:FF:000003">
    <property type="entry name" value="E3 ubiquitin-protein ligase XIAP"/>
    <property type="match status" value="1"/>
</dbReference>
<dbReference type="EC" id="2.3.2.27" evidence="4"/>
<dbReference type="GO" id="GO:0010804">
    <property type="term" value="P:negative regulation of tumor necrosis factor-mediated signaling pathway"/>
    <property type="evidence" value="ECO:0007669"/>
    <property type="project" value="Ensembl"/>
</dbReference>
<dbReference type="SMART" id="SM00184">
    <property type="entry name" value="RING"/>
    <property type="match status" value="1"/>
</dbReference>
<feature type="domain" description="RING-type" evidence="17">
    <location>
        <begin position="330"/>
        <end position="365"/>
    </location>
</feature>
<keyword evidence="11 15" id="KW-0863">Zinc-finger</keyword>
<keyword evidence="9" id="KW-0789">Thiol protease inhibitor</keyword>
<keyword evidence="5" id="KW-0963">Cytoplasm</keyword>
<keyword evidence="8" id="KW-0053">Apoptosis</keyword>
<dbReference type="InterPro" id="IPR001370">
    <property type="entry name" value="BIR_rpt"/>
</dbReference>
<dbReference type="InParanoid" id="A0A803SWD0"/>
<dbReference type="GO" id="GO:0008270">
    <property type="term" value="F:zinc ion binding"/>
    <property type="evidence" value="ECO:0007669"/>
    <property type="project" value="UniProtKB-KW"/>
</dbReference>
<dbReference type="GO" id="GO:0043066">
    <property type="term" value="P:negative regulation of apoptotic process"/>
    <property type="evidence" value="ECO:0000318"/>
    <property type="project" value="GO_Central"/>
</dbReference>
<dbReference type="SMART" id="SM00238">
    <property type="entry name" value="BIR"/>
    <property type="match status" value="2"/>
</dbReference>
<evidence type="ECO:0000256" key="6">
    <source>
        <dbReference type="ARBA" id="ARBA00022679"/>
    </source>
</evidence>
<evidence type="ECO:0000256" key="3">
    <source>
        <dbReference type="ARBA" id="ARBA00006672"/>
    </source>
</evidence>
<comment type="similarity">
    <text evidence="3">Belongs to the IAP family.</text>
</comment>
<dbReference type="Gene3D" id="1.10.1170.10">
    <property type="entry name" value="Inhibitor Of Apoptosis Protein (2mihbC-IAP-1), Chain A"/>
    <property type="match status" value="2"/>
</dbReference>
<dbReference type="GeneID" id="100560580"/>
<keyword evidence="7" id="KW-0646">Protease inhibitor</keyword>
<dbReference type="GO" id="GO:0005813">
    <property type="term" value="C:centrosome"/>
    <property type="evidence" value="ECO:0007669"/>
    <property type="project" value="Ensembl"/>
</dbReference>
<dbReference type="GO" id="GO:0042127">
    <property type="term" value="P:regulation of cell population proliferation"/>
    <property type="evidence" value="ECO:0007669"/>
    <property type="project" value="Ensembl"/>
</dbReference>
<keyword evidence="19" id="KW-1185">Reference proteome</keyword>
<evidence type="ECO:0000256" key="10">
    <source>
        <dbReference type="ARBA" id="ARBA00022723"/>
    </source>
</evidence>